<dbReference type="InterPro" id="IPR047212">
    <property type="entry name" value="TPP_POXB-like"/>
</dbReference>
<dbReference type="OrthoDB" id="9785953at2"/>
<dbReference type="Pfam" id="PF02776">
    <property type="entry name" value="TPP_enzyme_N"/>
    <property type="match status" value="1"/>
</dbReference>
<protein>
    <submittedName>
        <fullName evidence="7">Pyruvate oxidase</fullName>
    </submittedName>
</protein>
<dbReference type="InterPro" id="IPR011766">
    <property type="entry name" value="TPP_enzyme_TPP-bd"/>
</dbReference>
<keyword evidence="7" id="KW-0670">Pyruvate</keyword>
<dbReference type="AlphaFoldDB" id="A0A220VFX0"/>
<dbReference type="PANTHER" id="PTHR42981">
    <property type="entry name" value="PYRUVATE DEHYDROGENASE [UBIQUINONE]"/>
    <property type="match status" value="1"/>
</dbReference>
<evidence type="ECO:0000256" key="3">
    <source>
        <dbReference type="RuleBase" id="RU362132"/>
    </source>
</evidence>
<dbReference type="CDD" id="cd07039">
    <property type="entry name" value="TPP_PYR_POX"/>
    <property type="match status" value="1"/>
</dbReference>
<evidence type="ECO:0000256" key="1">
    <source>
        <dbReference type="ARBA" id="ARBA00007812"/>
    </source>
</evidence>
<dbReference type="InterPro" id="IPR047210">
    <property type="entry name" value="TPP_PYR_POXB-like"/>
</dbReference>
<gene>
    <name evidence="7" type="ORF">CF386_09160</name>
</gene>
<dbReference type="Pfam" id="PF02775">
    <property type="entry name" value="TPP_enzyme_C"/>
    <property type="match status" value="1"/>
</dbReference>
<evidence type="ECO:0000313" key="7">
    <source>
        <dbReference type="EMBL" id="ASK79229.1"/>
    </source>
</evidence>
<dbReference type="InterPro" id="IPR029061">
    <property type="entry name" value="THDP-binding"/>
</dbReference>
<dbReference type="InterPro" id="IPR012000">
    <property type="entry name" value="Thiamin_PyroP_enz_cen_dom"/>
</dbReference>
<evidence type="ECO:0000313" key="8">
    <source>
        <dbReference type="Proteomes" id="UP000242175"/>
    </source>
</evidence>
<accession>A0A220VFX0</accession>
<dbReference type="Pfam" id="PF00205">
    <property type="entry name" value="TPP_enzyme_M"/>
    <property type="match status" value="1"/>
</dbReference>
<comment type="similarity">
    <text evidence="1 3">Belongs to the TPP enzyme family.</text>
</comment>
<dbReference type="GO" id="GO:0003824">
    <property type="term" value="F:catalytic activity"/>
    <property type="evidence" value="ECO:0007669"/>
    <property type="project" value="InterPro"/>
</dbReference>
<dbReference type="SUPFAM" id="SSF52467">
    <property type="entry name" value="DHS-like NAD/FAD-binding domain"/>
    <property type="match status" value="1"/>
</dbReference>
<feature type="domain" description="Thiamine pyrophosphate enzyme TPP-binding" evidence="5">
    <location>
        <begin position="382"/>
        <end position="527"/>
    </location>
</feature>
<dbReference type="Gene3D" id="3.40.50.1220">
    <property type="entry name" value="TPP-binding domain"/>
    <property type="match status" value="1"/>
</dbReference>
<proteinExistence type="inferred from homology"/>
<dbReference type="GO" id="GO:0030976">
    <property type="term" value="F:thiamine pyrophosphate binding"/>
    <property type="evidence" value="ECO:0007669"/>
    <property type="project" value="InterPro"/>
</dbReference>
<sequence>MEKHSIAAELVYQLAEYGVEQVFGITGDAMNAFTDAIRKDGRIKWHTVRHEESAGFAVAAQAELTQDLAVCVGTIGPGALHLINGVYNATRDRSPVLMITGDVPQPEAKSGYFQEIDQLKVFDDPCVFSAIVQSESQVPRLFQQAIQAAISERGVAHIAIPTDVISKKISKNKPVQIFRQLPSQVRPSDKDIDEINRLIADSQKPSILIGCGARGARDEVHALAEKLKAPVSHSLKGTEVLEYNDPFSIGGIGHVGTPHGMKVVDNCDLLIMLGTDFPYSSFLPKHGNIIQVDICPNRIGHRVHIKKGVVGDVKATLQMLLPLLTEKNDLTHLTTLQKQRDNWLKKTYDAYDLTKNKIIHPQSVVLTISELVSDDAVFVAEVGEVTVWTARYLKMRGEQRLIGSFNHGSLGVGLPAAIGAKSLYPNRQVVALCGDGAFGMLLADLVTASRYGINLIAIIFRNEKFGFVELEMEAAGYPRYATDLVNPEFSVVAEACGCVGLVVKDPSELKPTLEKALKINKPVIVEVFVNPDELIIPPSIDLETAWKFTTGKIKEMVIERKIQNLFKDL</sequence>
<evidence type="ECO:0000259" key="4">
    <source>
        <dbReference type="Pfam" id="PF00205"/>
    </source>
</evidence>
<evidence type="ECO:0000256" key="2">
    <source>
        <dbReference type="ARBA" id="ARBA00023052"/>
    </source>
</evidence>
<dbReference type="PROSITE" id="PS00187">
    <property type="entry name" value="TPP_ENZYMES"/>
    <property type="match status" value="1"/>
</dbReference>
<dbReference type="KEGG" id="pmai:CF386_09160"/>
<evidence type="ECO:0000259" key="5">
    <source>
        <dbReference type="Pfam" id="PF02775"/>
    </source>
</evidence>
<dbReference type="CDD" id="cd02014">
    <property type="entry name" value="TPP_POX"/>
    <property type="match status" value="1"/>
</dbReference>
<dbReference type="RefSeq" id="WP_089074137.1">
    <property type="nucleotide sequence ID" value="NZ_CBCSAM010000002.1"/>
</dbReference>
<organism evidence="7 8">
    <name type="scientific">Paraphotobacterium marinum</name>
    <dbReference type="NCBI Taxonomy" id="1755811"/>
    <lineage>
        <taxon>Bacteria</taxon>
        <taxon>Pseudomonadati</taxon>
        <taxon>Pseudomonadota</taxon>
        <taxon>Gammaproteobacteria</taxon>
        <taxon>Vibrionales</taxon>
        <taxon>Vibrionaceae</taxon>
        <taxon>Paraphotobacterium</taxon>
    </lineage>
</organism>
<reference evidence="7 8" key="1">
    <citation type="journal article" date="2016" name="Int. J. Syst. Evol. Microbiol.">
        <title>Paraphotobacterium marinum gen. nov., sp. nov., a member of the family Vibrionaceae, isolated from surface seawater.</title>
        <authorList>
            <person name="Huang Z."/>
            <person name="Dong C."/>
            <person name="Shao Z."/>
        </authorList>
    </citation>
    <scope>NUCLEOTIDE SEQUENCE [LARGE SCALE GENOMIC DNA]</scope>
    <source>
        <strain evidence="7 8">NSCS20N07D</strain>
    </source>
</reference>
<dbReference type="PANTHER" id="PTHR42981:SF2">
    <property type="entry name" value="PYRUVATE DEHYDROGENASE [UBIQUINONE]"/>
    <property type="match status" value="1"/>
</dbReference>
<dbReference type="GO" id="GO:0019752">
    <property type="term" value="P:carboxylic acid metabolic process"/>
    <property type="evidence" value="ECO:0007669"/>
    <property type="project" value="UniProtKB-ARBA"/>
</dbReference>
<keyword evidence="8" id="KW-1185">Reference proteome</keyword>
<keyword evidence="2 3" id="KW-0786">Thiamine pyrophosphate</keyword>
<dbReference type="InterPro" id="IPR029035">
    <property type="entry name" value="DHS-like_NAD/FAD-binding_dom"/>
</dbReference>
<dbReference type="InterPro" id="IPR012001">
    <property type="entry name" value="Thiamin_PyroP_enz_TPP-bd_dom"/>
</dbReference>
<evidence type="ECO:0000259" key="6">
    <source>
        <dbReference type="Pfam" id="PF02776"/>
    </source>
</evidence>
<dbReference type="InterPro" id="IPR047211">
    <property type="entry name" value="POXB-like"/>
</dbReference>
<feature type="domain" description="Thiamine pyrophosphate enzyme N-terminal TPP-binding" evidence="6">
    <location>
        <begin position="7"/>
        <end position="120"/>
    </location>
</feature>
<dbReference type="EMBL" id="CP022356">
    <property type="protein sequence ID" value="ASK79229.1"/>
    <property type="molecule type" value="Genomic_DNA"/>
</dbReference>
<dbReference type="SUPFAM" id="SSF52518">
    <property type="entry name" value="Thiamin diphosphate-binding fold (THDP-binding)"/>
    <property type="match status" value="2"/>
</dbReference>
<name>A0A220VFX0_9GAMM</name>
<dbReference type="GO" id="GO:0000287">
    <property type="term" value="F:magnesium ion binding"/>
    <property type="evidence" value="ECO:0007669"/>
    <property type="project" value="InterPro"/>
</dbReference>
<dbReference type="InterPro" id="IPR000399">
    <property type="entry name" value="TPP-bd_CS"/>
</dbReference>
<dbReference type="Gene3D" id="3.40.50.970">
    <property type="match status" value="2"/>
</dbReference>
<feature type="domain" description="Thiamine pyrophosphate enzyme central" evidence="4">
    <location>
        <begin position="192"/>
        <end position="320"/>
    </location>
</feature>
<dbReference type="Proteomes" id="UP000242175">
    <property type="component" value="Chromosome small"/>
</dbReference>